<dbReference type="Proteomes" id="UP000539313">
    <property type="component" value="Unassembled WGS sequence"/>
</dbReference>
<dbReference type="RefSeq" id="WP_182704348.1">
    <property type="nucleotide sequence ID" value="NZ_JACJII010000001.1"/>
</dbReference>
<organism evidence="1 2">
    <name type="scientific">Thermomonospora cellulosilytica</name>
    <dbReference type="NCBI Taxonomy" id="1411118"/>
    <lineage>
        <taxon>Bacteria</taxon>
        <taxon>Bacillati</taxon>
        <taxon>Actinomycetota</taxon>
        <taxon>Actinomycetes</taxon>
        <taxon>Streptosporangiales</taxon>
        <taxon>Thermomonosporaceae</taxon>
        <taxon>Thermomonospora</taxon>
    </lineage>
</organism>
<dbReference type="EMBL" id="JACJII010000001">
    <property type="protein sequence ID" value="MBA9002260.1"/>
    <property type="molecule type" value="Genomic_DNA"/>
</dbReference>
<name>A0A7W3MUR9_9ACTN</name>
<dbReference type="PANTHER" id="PTHR35984">
    <property type="entry name" value="PERIPLASMIC SERINE PROTEASE"/>
    <property type="match status" value="1"/>
</dbReference>
<dbReference type="PANTHER" id="PTHR35984:SF1">
    <property type="entry name" value="PERIPLASMIC SERINE PROTEASE"/>
    <property type="match status" value="1"/>
</dbReference>
<proteinExistence type="predicted"/>
<dbReference type="AlphaFoldDB" id="A0A7W3MUR9"/>
<dbReference type="GO" id="GO:0016020">
    <property type="term" value="C:membrane"/>
    <property type="evidence" value="ECO:0007669"/>
    <property type="project" value="InterPro"/>
</dbReference>
<keyword evidence="1" id="KW-0645">Protease</keyword>
<gene>
    <name evidence="1" type="ORF">HNR21_001142</name>
</gene>
<dbReference type="Gene3D" id="3.90.226.10">
    <property type="entry name" value="2-enoyl-CoA Hydratase, Chain A, domain 1"/>
    <property type="match status" value="1"/>
</dbReference>
<keyword evidence="2" id="KW-1185">Reference proteome</keyword>
<comment type="caution">
    <text evidence="1">The sequence shown here is derived from an EMBL/GenBank/DDBJ whole genome shotgun (WGS) entry which is preliminary data.</text>
</comment>
<evidence type="ECO:0000313" key="2">
    <source>
        <dbReference type="Proteomes" id="UP000539313"/>
    </source>
</evidence>
<dbReference type="InterPro" id="IPR029045">
    <property type="entry name" value="ClpP/crotonase-like_dom_sf"/>
</dbReference>
<dbReference type="Pfam" id="PF01972">
    <property type="entry name" value="SDH_protease"/>
    <property type="match status" value="1"/>
</dbReference>
<dbReference type="InterPro" id="IPR002825">
    <property type="entry name" value="Pept_S49_ser-pept_pro"/>
</dbReference>
<reference evidence="1 2" key="1">
    <citation type="submission" date="2020-08" db="EMBL/GenBank/DDBJ databases">
        <title>Sequencing the genomes of 1000 actinobacteria strains.</title>
        <authorList>
            <person name="Klenk H.-P."/>
        </authorList>
    </citation>
    <scope>NUCLEOTIDE SEQUENCE [LARGE SCALE GENOMIC DNA]</scope>
    <source>
        <strain evidence="1 2">DSM 45823</strain>
    </source>
</reference>
<dbReference type="SUPFAM" id="SSF52096">
    <property type="entry name" value="ClpP/crotonase"/>
    <property type="match status" value="1"/>
</dbReference>
<accession>A0A7W3MUR9</accession>
<protein>
    <submittedName>
        <fullName evidence="1">Membrane-bound ClpP family serine protease</fullName>
    </submittedName>
</protein>
<keyword evidence="1" id="KW-0378">Hydrolase</keyword>
<sequence>MTKDFTPLFGAQHEARYLRRQLIERYQEKHDCRLIVMIDVIHSDSVTYFAELLHDADPDQDLHLLLCSPGGDGEVAVRLARLAQASCRRFCVVIPDIAKSAATILALGAHEIVMGPSSDLGPIDPQIFIPDRGFVSAKEVIAAVNSALSDVESRPNTDQIHAMLLGSGAIDATIFQFAQSALGRADDIALQALSANPDRTPEEAKELAARVTDQLVHDPQMHSAVVGATEAKAMGLPIRELDAQCEEWQEIWRIWTRYFALGGVRMMSIYESRTASQVMRVPSE</sequence>
<dbReference type="GO" id="GO:0008233">
    <property type="term" value="F:peptidase activity"/>
    <property type="evidence" value="ECO:0007669"/>
    <property type="project" value="UniProtKB-KW"/>
</dbReference>
<evidence type="ECO:0000313" key="1">
    <source>
        <dbReference type="EMBL" id="MBA9002260.1"/>
    </source>
</evidence>
<dbReference type="GO" id="GO:0006508">
    <property type="term" value="P:proteolysis"/>
    <property type="evidence" value="ECO:0007669"/>
    <property type="project" value="UniProtKB-KW"/>
</dbReference>